<sequence length="122" mass="12785">MTISQIGKITAFVSDQDRAKEFYTGVLGMTVRADNTFGDNRWLEVGAGETGTGIILHKPFPGASAGNLAGVIVNSPDIDAVVEKLRAAGADVDGPTDEQWGRQASFSDPDGNSYVLVADGAR</sequence>
<dbReference type="KEGG" id="nah:F5544_29665"/>
<protein>
    <submittedName>
        <fullName evidence="3">Glyoxalase</fullName>
    </submittedName>
</protein>
<evidence type="ECO:0000313" key="4">
    <source>
        <dbReference type="Proteomes" id="UP000503540"/>
    </source>
</evidence>
<accession>A0A6G9YKQ8</accession>
<dbReference type="AlphaFoldDB" id="A0A6G9YKQ8"/>
<evidence type="ECO:0000313" key="3">
    <source>
        <dbReference type="EMBL" id="QIS13778.1"/>
    </source>
</evidence>
<dbReference type="InterPro" id="IPR037523">
    <property type="entry name" value="VOC_core"/>
</dbReference>
<dbReference type="Gene3D" id="3.10.180.10">
    <property type="entry name" value="2,3-Dihydroxybiphenyl 1,2-Dioxygenase, domain 1"/>
    <property type="match status" value="1"/>
</dbReference>
<reference evidence="3 4" key="1">
    <citation type="journal article" date="2019" name="ACS Chem. Biol.">
        <title>Identification and Mobilization of a Cryptic Antibiotic Biosynthesis Gene Locus from a Human-Pathogenic Nocardia Isolate.</title>
        <authorList>
            <person name="Herisse M."/>
            <person name="Ishida K."/>
            <person name="Porter J.L."/>
            <person name="Howden B."/>
            <person name="Hertweck C."/>
            <person name="Stinear T.P."/>
            <person name="Pidot S.J."/>
        </authorList>
    </citation>
    <scope>NUCLEOTIDE SEQUENCE [LARGE SCALE GENOMIC DNA]</scope>
    <source>
        <strain evidence="3 4">AUSMDU00012717</strain>
    </source>
</reference>
<keyword evidence="4" id="KW-1185">Reference proteome</keyword>
<organism evidence="3 4">
    <name type="scientific">Nocardia arthritidis</name>
    <dbReference type="NCBI Taxonomy" id="228602"/>
    <lineage>
        <taxon>Bacteria</taxon>
        <taxon>Bacillati</taxon>
        <taxon>Actinomycetota</taxon>
        <taxon>Actinomycetes</taxon>
        <taxon>Mycobacteriales</taxon>
        <taxon>Nocardiaceae</taxon>
        <taxon>Nocardia</taxon>
    </lineage>
</organism>
<feature type="region of interest" description="Disordered" evidence="1">
    <location>
        <begin position="91"/>
        <end position="112"/>
    </location>
</feature>
<dbReference type="Proteomes" id="UP000503540">
    <property type="component" value="Chromosome"/>
</dbReference>
<dbReference type="EMBL" id="CP046172">
    <property type="protein sequence ID" value="QIS13778.1"/>
    <property type="molecule type" value="Genomic_DNA"/>
</dbReference>
<evidence type="ECO:0000256" key="1">
    <source>
        <dbReference type="SAM" id="MobiDB-lite"/>
    </source>
</evidence>
<evidence type="ECO:0000259" key="2">
    <source>
        <dbReference type="PROSITE" id="PS51819"/>
    </source>
</evidence>
<name>A0A6G9YKQ8_9NOCA</name>
<dbReference type="InterPro" id="IPR004360">
    <property type="entry name" value="Glyas_Fos-R_dOase_dom"/>
</dbReference>
<dbReference type="PROSITE" id="PS51819">
    <property type="entry name" value="VOC"/>
    <property type="match status" value="1"/>
</dbReference>
<dbReference type="InterPro" id="IPR029068">
    <property type="entry name" value="Glyas_Bleomycin-R_OHBP_Dase"/>
</dbReference>
<dbReference type="PANTHER" id="PTHR36437:SF2">
    <property type="entry name" value="GLYOXALASE_BLEOMYCIN RESISTANCE PROTEIN_DIOXYGENASE"/>
    <property type="match status" value="1"/>
</dbReference>
<feature type="domain" description="VOC" evidence="2">
    <location>
        <begin position="5"/>
        <end position="119"/>
    </location>
</feature>
<dbReference type="SUPFAM" id="SSF54593">
    <property type="entry name" value="Glyoxalase/Bleomycin resistance protein/Dihydroxybiphenyl dioxygenase"/>
    <property type="match status" value="1"/>
</dbReference>
<dbReference type="PANTHER" id="PTHR36437">
    <property type="entry name" value="GLYOXALASE/BLEOMYCIN RESISTANCE PROTEIN/DIOXYGENASE"/>
    <property type="match status" value="1"/>
</dbReference>
<dbReference type="RefSeq" id="WP_167476273.1">
    <property type="nucleotide sequence ID" value="NZ_CP046172.1"/>
</dbReference>
<gene>
    <name evidence="3" type="ORF">F5544_29665</name>
</gene>
<proteinExistence type="predicted"/>
<dbReference type="Pfam" id="PF00903">
    <property type="entry name" value="Glyoxalase"/>
    <property type="match status" value="1"/>
</dbReference>